<dbReference type="OrthoDB" id="6316384at2"/>
<protein>
    <submittedName>
        <fullName evidence="2">Uncharacterized protein</fullName>
    </submittedName>
</protein>
<evidence type="ECO:0000256" key="1">
    <source>
        <dbReference type="SAM" id="MobiDB-lite"/>
    </source>
</evidence>
<feature type="region of interest" description="Disordered" evidence="1">
    <location>
        <begin position="1"/>
        <end position="46"/>
    </location>
</feature>
<dbReference type="KEGG" id="spsw:Sps_04505"/>
<dbReference type="AlphaFoldDB" id="A0A1S6HVJ5"/>
<name>A0A1S6HVJ5_9GAMM</name>
<keyword evidence="3" id="KW-1185">Reference proteome</keyword>
<organism evidence="2 3">
    <name type="scientific">Shewanella psychrophila</name>
    <dbReference type="NCBI Taxonomy" id="225848"/>
    <lineage>
        <taxon>Bacteria</taxon>
        <taxon>Pseudomonadati</taxon>
        <taxon>Pseudomonadota</taxon>
        <taxon>Gammaproteobacteria</taxon>
        <taxon>Alteromonadales</taxon>
        <taxon>Shewanellaceae</taxon>
        <taxon>Shewanella</taxon>
    </lineage>
</organism>
<dbReference type="Proteomes" id="UP000189545">
    <property type="component" value="Chromosome"/>
</dbReference>
<feature type="compositionally biased region" description="Basic and acidic residues" evidence="1">
    <location>
        <begin position="1"/>
        <end position="13"/>
    </location>
</feature>
<reference evidence="2 3" key="1">
    <citation type="submission" date="2016-03" db="EMBL/GenBank/DDBJ databases">
        <title>Complete genome sequence of Shewanella psychrophila WP2, a deep sea bacterium isolated from west Pacific sediment.</title>
        <authorList>
            <person name="Xu G."/>
            <person name="Jian H."/>
        </authorList>
    </citation>
    <scope>NUCLEOTIDE SEQUENCE [LARGE SCALE GENOMIC DNA]</scope>
    <source>
        <strain evidence="2 3">WP2</strain>
    </source>
</reference>
<proteinExistence type="predicted"/>
<dbReference type="RefSeq" id="WP_077754469.1">
    <property type="nucleotide sequence ID" value="NZ_CP014782.1"/>
</dbReference>
<dbReference type="EMBL" id="CP014782">
    <property type="protein sequence ID" value="AQS39590.1"/>
    <property type="molecule type" value="Genomic_DNA"/>
</dbReference>
<gene>
    <name evidence="2" type="ORF">Sps_04505</name>
</gene>
<evidence type="ECO:0000313" key="3">
    <source>
        <dbReference type="Proteomes" id="UP000189545"/>
    </source>
</evidence>
<sequence>MYEKIESPKENKSRSVAKSVAQKKHNGKQNFGFMDNRPEGKQAAQLQGMISDHQHNQIKSVSIGGDVTQRLAMKYGNSAPIPQDAQKIADGQNGTRGEDIAVQTIPGAVPENVYDAMGDNEKVYIVAHGRAPLGSEPAILQDGNGGTLSGSHVASIINNLKTGLSGKNKTIGTVKIEACMSSLSRKTERGFWGETFVTAKPSLMTDIKTSLASTYNVDGITVQGNLGFSTGNEFEDGGVKNLSPKNTEVGLLAAVLETLYAVSAKDWNTDPNKALKKDGINIVKKYGTALAAFDRDSQVSQLISTSTAVLVNSYLNANTKSNTLNGDVINVVSLLNGYVRKDPD</sequence>
<evidence type="ECO:0000313" key="2">
    <source>
        <dbReference type="EMBL" id="AQS39590.1"/>
    </source>
</evidence>
<accession>A0A1S6HVJ5</accession>